<evidence type="ECO:0000313" key="1">
    <source>
        <dbReference type="EMBL" id="CAB4871703.1"/>
    </source>
</evidence>
<reference evidence="1" key="1">
    <citation type="submission" date="2020-05" db="EMBL/GenBank/DDBJ databases">
        <authorList>
            <person name="Chiriac C."/>
            <person name="Salcher M."/>
            <person name="Ghai R."/>
            <person name="Kavagutti S V."/>
        </authorList>
    </citation>
    <scope>NUCLEOTIDE SEQUENCE</scope>
</reference>
<accession>A0A6J7DWA7</accession>
<protein>
    <submittedName>
        <fullName evidence="1">Unannotated protein</fullName>
    </submittedName>
</protein>
<dbReference type="AlphaFoldDB" id="A0A6J7DWA7"/>
<name>A0A6J7DWA7_9ZZZZ</name>
<dbReference type="EMBL" id="CAFBLV010000114">
    <property type="protein sequence ID" value="CAB4871703.1"/>
    <property type="molecule type" value="Genomic_DNA"/>
</dbReference>
<gene>
    <name evidence="1" type="ORF">UFOPK3425_00670</name>
</gene>
<organism evidence="1">
    <name type="scientific">freshwater metagenome</name>
    <dbReference type="NCBI Taxonomy" id="449393"/>
    <lineage>
        <taxon>unclassified sequences</taxon>
        <taxon>metagenomes</taxon>
        <taxon>ecological metagenomes</taxon>
    </lineage>
</organism>
<sequence length="82" mass="9034">MGSPVGVATAANMKTIKIIQRHQDTRRAPVSIPAKLRSTIISGARNPTPKTRMVRMKNDRYLSTETMFSTPAGVKPNRICIP</sequence>
<proteinExistence type="predicted"/>